<dbReference type="GeneID" id="66062757"/>
<keyword evidence="3" id="KW-1185">Reference proteome</keyword>
<proteinExistence type="predicted"/>
<gene>
    <name evidence="2" type="ORF">UV8b_01979</name>
</gene>
<dbReference type="AlphaFoldDB" id="A0A8E5HLY9"/>
<feature type="compositionally biased region" description="Polar residues" evidence="1">
    <location>
        <begin position="129"/>
        <end position="143"/>
    </location>
</feature>
<name>A0A8E5HLY9_USTVR</name>
<dbReference type="RefSeq" id="XP_042995411.1">
    <property type="nucleotide sequence ID" value="XM_043139477.1"/>
</dbReference>
<feature type="region of interest" description="Disordered" evidence="1">
    <location>
        <begin position="1"/>
        <end position="21"/>
    </location>
</feature>
<reference evidence="2" key="1">
    <citation type="submission" date="2020-03" db="EMBL/GenBank/DDBJ databases">
        <title>A mixture of massive structural variations and highly conserved coding sequences in Ustilaginoidea virens genome.</title>
        <authorList>
            <person name="Zhang K."/>
            <person name="Zhao Z."/>
            <person name="Zhang Z."/>
            <person name="Li Y."/>
            <person name="Hsiang T."/>
            <person name="Sun W."/>
        </authorList>
    </citation>
    <scope>NUCLEOTIDE SEQUENCE</scope>
    <source>
        <strain evidence="2">UV-8b</strain>
    </source>
</reference>
<evidence type="ECO:0000313" key="2">
    <source>
        <dbReference type="EMBL" id="QUC17738.1"/>
    </source>
</evidence>
<accession>A0A8E5HLY9</accession>
<sequence>MPHFDHIQPTQQPPSVGFGQLSPIQAQAGLSRVQAVQGSKLLRESGEGRFPAARVVLAPIVTLCLPACLPMQCVMQYAAPADGATALRHWSPLQNPSRVRREEEEELEWTQTGQQISAKTAGLHYRAGTAQQQRPLTNQQSAGDSFAESVGIQLGATDKTA</sequence>
<feature type="region of interest" description="Disordered" evidence="1">
    <location>
        <begin position="129"/>
        <end position="161"/>
    </location>
</feature>
<evidence type="ECO:0000256" key="1">
    <source>
        <dbReference type="SAM" id="MobiDB-lite"/>
    </source>
</evidence>
<protein>
    <submittedName>
        <fullName evidence="2">Uncharacterized protein</fullName>
    </submittedName>
</protein>
<dbReference type="KEGG" id="uvi:66062757"/>
<dbReference type="Proteomes" id="UP000027002">
    <property type="component" value="Chromosome 2"/>
</dbReference>
<organism evidence="2 3">
    <name type="scientific">Ustilaginoidea virens</name>
    <name type="common">Rice false smut fungus</name>
    <name type="synonym">Villosiclava virens</name>
    <dbReference type="NCBI Taxonomy" id="1159556"/>
    <lineage>
        <taxon>Eukaryota</taxon>
        <taxon>Fungi</taxon>
        <taxon>Dikarya</taxon>
        <taxon>Ascomycota</taxon>
        <taxon>Pezizomycotina</taxon>
        <taxon>Sordariomycetes</taxon>
        <taxon>Hypocreomycetidae</taxon>
        <taxon>Hypocreales</taxon>
        <taxon>Clavicipitaceae</taxon>
        <taxon>Ustilaginoidea</taxon>
    </lineage>
</organism>
<dbReference type="EMBL" id="CP072754">
    <property type="protein sequence ID" value="QUC17738.1"/>
    <property type="molecule type" value="Genomic_DNA"/>
</dbReference>
<evidence type="ECO:0000313" key="3">
    <source>
        <dbReference type="Proteomes" id="UP000027002"/>
    </source>
</evidence>